<comment type="caution">
    <text evidence="2">The sequence shown here is derived from an EMBL/GenBank/DDBJ whole genome shotgun (WGS) entry which is preliminary data.</text>
</comment>
<proteinExistence type="predicted"/>
<feature type="compositionally biased region" description="Basic and acidic residues" evidence="1">
    <location>
        <begin position="67"/>
        <end position="87"/>
    </location>
</feature>
<keyword evidence="3" id="KW-1185">Reference proteome</keyword>
<dbReference type="Proteomes" id="UP000317650">
    <property type="component" value="Chromosome 1"/>
</dbReference>
<evidence type="ECO:0000313" key="2">
    <source>
        <dbReference type="EMBL" id="THU64314.1"/>
    </source>
</evidence>
<evidence type="ECO:0000256" key="1">
    <source>
        <dbReference type="SAM" id="MobiDB-lite"/>
    </source>
</evidence>
<dbReference type="AlphaFoldDB" id="A0A4S8JQP0"/>
<sequence>MSFFTKTSVFLVASSIIYIVNKNKNNSFISYRCICPSSLTRTVLDKRMSKWEKVSRISIQAASESGRTTEQEVGKHETRKGLEEAQF</sequence>
<gene>
    <name evidence="2" type="ORF">C4D60_Mb01t25140</name>
</gene>
<name>A0A4S8JQP0_MUSBA</name>
<organism evidence="2 3">
    <name type="scientific">Musa balbisiana</name>
    <name type="common">Banana</name>
    <dbReference type="NCBI Taxonomy" id="52838"/>
    <lineage>
        <taxon>Eukaryota</taxon>
        <taxon>Viridiplantae</taxon>
        <taxon>Streptophyta</taxon>
        <taxon>Embryophyta</taxon>
        <taxon>Tracheophyta</taxon>
        <taxon>Spermatophyta</taxon>
        <taxon>Magnoliopsida</taxon>
        <taxon>Liliopsida</taxon>
        <taxon>Zingiberales</taxon>
        <taxon>Musaceae</taxon>
        <taxon>Musa</taxon>
    </lineage>
</organism>
<protein>
    <submittedName>
        <fullName evidence="2">Uncharacterized protein</fullName>
    </submittedName>
</protein>
<feature type="region of interest" description="Disordered" evidence="1">
    <location>
        <begin position="62"/>
        <end position="87"/>
    </location>
</feature>
<reference evidence="2 3" key="1">
    <citation type="journal article" date="2019" name="Nat. Plants">
        <title>Genome sequencing of Musa balbisiana reveals subgenome evolution and function divergence in polyploid bananas.</title>
        <authorList>
            <person name="Yao X."/>
        </authorList>
    </citation>
    <scope>NUCLEOTIDE SEQUENCE [LARGE SCALE GENOMIC DNA]</scope>
    <source>
        <strain evidence="3">cv. DH-PKW</strain>
        <tissue evidence="2">Leaves</tissue>
    </source>
</reference>
<accession>A0A4S8JQP0</accession>
<evidence type="ECO:0000313" key="3">
    <source>
        <dbReference type="Proteomes" id="UP000317650"/>
    </source>
</evidence>
<dbReference type="EMBL" id="PYDT01000004">
    <property type="protein sequence ID" value="THU64314.1"/>
    <property type="molecule type" value="Genomic_DNA"/>
</dbReference>